<evidence type="ECO:0000313" key="6">
    <source>
        <dbReference type="Proteomes" id="UP000298468"/>
    </source>
</evidence>
<evidence type="ECO:0000256" key="2">
    <source>
        <dbReference type="ARBA" id="ARBA00022741"/>
    </source>
</evidence>
<dbReference type="PROSITE" id="PS50893">
    <property type="entry name" value="ABC_TRANSPORTER_2"/>
    <property type="match status" value="1"/>
</dbReference>
<dbReference type="Pfam" id="PF00005">
    <property type="entry name" value="ABC_tran"/>
    <property type="match status" value="2"/>
</dbReference>
<dbReference type="GO" id="GO:0016887">
    <property type="term" value="F:ATP hydrolysis activity"/>
    <property type="evidence" value="ECO:0007669"/>
    <property type="project" value="InterPro"/>
</dbReference>
<dbReference type="InterPro" id="IPR027417">
    <property type="entry name" value="P-loop_NTPase"/>
</dbReference>
<dbReference type="InterPro" id="IPR050611">
    <property type="entry name" value="ABCF"/>
</dbReference>
<dbReference type="SUPFAM" id="SSF52540">
    <property type="entry name" value="P-loop containing nucleoside triphosphate hydrolases"/>
    <property type="match status" value="2"/>
</dbReference>
<comment type="caution">
    <text evidence="5">The sequence shown here is derived from an EMBL/GenBank/DDBJ whole genome shotgun (WGS) entry which is preliminary data.</text>
</comment>
<feature type="domain" description="ABC transporter" evidence="4">
    <location>
        <begin position="9"/>
        <end position="241"/>
    </location>
</feature>
<dbReference type="PANTHER" id="PTHR19211">
    <property type="entry name" value="ATP-BINDING TRANSPORT PROTEIN-RELATED"/>
    <property type="match status" value="1"/>
</dbReference>
<dbReference type="RefSeq" id="WP_134641959.1">
    <property type="nucleotide sequence ID" value="NZ_SOHM01000034.1"/>
</dbReference>
<dbReference type="PANTHER" id="PTHR19211:SF6">
    <property type="entry name" value="BLL7188 PROTEIN"/>
    <property type="match status" value="1"/>
</dbReference>
<reference evidence="5 6" key="1">
    <citation type="submission" date="2019-03" db="EMBL/GenBank/DDBJ databases">
        <title>Genomics of glacier-inhabiting Cryobacterium strains.</title>
        <authorList>
            <person name="Liu Q."/>
            <person name="Xin Y.-H."/>
        </authorList>
    </citation>
    <scope>NUCLEOTIDE SEQUENCE [LARGE SCALE GENOMIC DNA]</scope>
    <source>
        <strain evidence="5 6">Sr59</strain>
    </source>
</reference>
<keyword evidence="2" id="KW-0547">Nucleotide-binding</keyword>
<evidence type="ECO:0000256" key="1">
    <source>
        <dbReference type="ARBA" id="ARBA00022737"/>
    </source>
</evidence>
<dbReference type="OrthoDB" id="3239744at2"/>
<dbReference type="GO" id="GO:0005524">
    <property type="term" value="F:ATP binding"/>
    <property type="evidence" value="ECO:0007669"/>
    <property type="project" value="UniProtKB-KW"/>
</dbReference>
<evidence type="ECO:0000259" key="4">
    <source>
        <dbReference type="PROSITE" id="PS50893"/>
    </source>
</evidence>
<proteinExistence type="predicted"/>
<keyword evidence="6" id="KW-1185">Reference proteome</keyword>
<keyword evidence="1" id="KW-0677">Repeat</keyword>
<evidence type="ECO:0000313" key="5">
    <source>
        <dbReference type="EMBL" id="TFD85744.1"/>
    </source>
</evidence>
<name>A0A4R9BJ63_9MICO</name>
<keyword evidence="3 5" id="KW-0067">ATP-binding</keyword>
<sequence length="534" mass="56322">MATAHNSPILLTDVGLDWPDGSIALTGITAAFGRGRTGLVGANGSGKSTLLRLITGDLQPSTGTITRSGEVGYLPQTLTLGVAATAADLLGVRPKLDALRAIEAGDVAERHFDVLADDWDITTTAAEALRSAGLGEADLGRPVGAMSGGEAILVAIAGLRLGAAPITVLDEPTNNLDGAARQRLAALVRSWPGTLIVVSHDSALLELMDDTAELHGGALTVFGGPYSLFLDHLDRQQAAAQQAQRSADQVLKKEKQQRVEAETKLAHRSRFARTEFENKRVPKIVMGLRKSAAQVSAGKLRTEFDGKVQDARAAAADAAALVRSDDTIHVDLPDPQVPSSRRLAELHGSDRVFLLHGPARVALTGPNGVGKTSLLESLVHPETARAGRATAIAHTRRIGYLSQRLDGLDDTASALENLAASSPAAPAGELRNRLARFLLRGDAVTRPVRSLSGGERFRVSLARLLLADPPAQLIVLDEPTNNLDRRSVDQLVGALGGYRGGLLVVSHDEAFLARIGITDWLSLDARGRLAEGAR</sequence>
<dbReference type="InterPro" id="IPR003593">
    <property type="entry name" value="AAA+_ATPase"/>
</dbReference>
<organism evidence="5 6">
    <name type="scientific">Cryobacterium lactosi</name>
    <dbReference type="NCBI Taxonomy" id="1259202"/>
    <lineage>
        <taxon>Bacteria</taxon>
        <taxon>Bacillati</taxon>
        <taxon>Actinomycetota</taxon>
        <taxon>Actinomycetes</taxon>
        <taxon>Micrococcales</taxon>
        <taxon>Microbacteriaceae</taxon>
        <taxon>Cryobacterium</taxon>
    </lineage>
</organism>
<dbReference type="SMART" id="SM00382">
    <property type="entry name" value="AAA"/>
    <property type="match status" value="2"/>
</dbReference>
<gene>
    <name evidence="5" type="ORF">E3T61_16555</name>
</gene>
<dbReference type="Gene3D" id="3.40.50.300">
    <property type="entry name" value="P-loop containing nucleotide triphosphate hydrolases"/>
    <property type="match status" value="2"/>
</dbReference>
<dbReference type="InterPro" id="IPR003439">
    <property type="entry name" value="ABC_transporter-like_ATP-bd"/>
</dbReference>
<dbReference type="EMBL" id="SOHM01000034">
    <property type="protein sequence ID" value="TFD85744.1"/>
    <property type="molecule type" value="Genomic_DNA"/>
</dbReference>
<dbReference type="Proteomes" id="UP000298468">
    <property type="component" value="Unassembled WGS sequence"/>
</dbReference>
<evidence type="ECO:0000256" key="3">
    <source>
        <dbReference type="ARBA" id="ARBA00022840"/>
    </source>
</evidence>
<protein>
    <submittedName>
        <fullName evidence="5">ABC-F family ATP-binding cassette domain-containing protein</fullName>
    </submittedName>
</protein>
<accession>A0A4R9BJ63</accession>
<dbReference type="AlphaFoldDB" id="A0A4R9BJ63"/>